<sequence>MRAILLLLIFFPTVISELTNITDFFNVLNAYRQDSVDLITEEKAEQIFIEEAKRIGVPTQSHINACIESYSRLNGWKMHLETVMESLLEPFSNEGFDIDSAEEFLEYANQTSPEEFRKVYKYVEDISEALKDVNVEARIFVQSSPLKYPYQCLSDKAKRDLEKKFCYFTSYLIYDNEATRKYVEYTRSSQCPSLKMDKVEQLIDGIDISKEESAKIIREESNRIGVPAQTLADSCIDRRPLLEVWAPRLLSTLDRTISMIWRNELEGSEWDSVDKFVKLAEQADHYGYNALVLYVQALYTQTYYSKSELAELGRTVVDEYLLLAKNTSLTTPEYEINEAEIEKQLVEKISIHYNNLTDYTKNELEKTFCYFTFARISPLSDIRELIADRIRNAAYYGEL</sequence>
<comment type="similarity">
    <text evidence="2">Belongs to the fatty-acid and retinol-binding protein (FARBP) family.</text>
</comment>
<dbReference type="GO" id="GO:0005576">
    <property type="term" value="C:extracellular region"/>
    <property type="evidence" value="ECO:0007669"/>
    <property type="project" value="UniProtKB-SubCell"/>
</dbReference>
<organism evidence="8 9">
    <name type="scientific">Pristionchus pacificus</name>
    <name type="common">Parasitic nematode worm</name>
    <dbReference type="NCBI Taxonomy" id="54126"/>
    <lineage>
        <taxon>Eukaryota</taxon>
        <taxon>Metazoa</taxon>
        <taxon>Ecdysozoa</taxon>
        <taxon>Nematoda</taxon>
        <taxon>Chromadorea</taxon>
        <taxon>Rhabditida</taxon>
        <taxon>Rhabditina</taxon>
        <taxon>Diplogasteromorpha</taxon>
        <taxon>Diplogasteroidea</taxon>
        <taxon>Neodiplogasteridae</taxon>
        <taxon>Pristionchus</taxon>
    </lineage>
</organism>
<dbReference type="PANTHER" id="PTHR31418">
    <property type="entry name" value="FATTY-ACID AND RETINOL-BINDING PROTEIN 1"/>
    <property type="match status" value="1"/>
</dbReference>
<evidence type="ECO:0000256" key="4">
    <source>
        <dbReference type="ARBA" id="ARBA00022525"/>
    </source>
</evidence>
<keyword evidence="6" id="KW-0175">Coiled coil</keyword>
<comment type="subcellular location">
    <subcellularLocation>
        <location evidence="1">Secreted</location>
    </subcellularLocation>
</comment>
<dbReference type="PANTHER" id="PTHR31418:SF7">
    <property type="entry name" value="FATTY-ACID AND RETINOL-BINDING PROTEIN 1"/>
    <property type="match status" value="1"/>
</dbReference>
<proteinExistence type="inferred from homology"/>
<keyword evidence="7" id="KW-0446">Lipid-binding</keyword>
<evidence type="ECO:0000256" key="3">
    <source>
        <dbReference type="ARBA" id="ARBA00017453"/>
    </source>
</evidence>
<evidence type="ECO:0000256" key="5">
    <source>
        <dbReference type="ARBA" id="ARBA00022729"/>
    </source>
</evidence>
<gene>
    <name evidence="8" type="primary">WBGene00117664</name>
</gene>
<dbReference type="InterPro" id="IPR008632">
    <property type="entry name" value="Gp-FAR-1"/>
</dbReference>
<evidence type="ECO:0000313" key="9">
    <source>
        <dbReference type="Proteomes" id="UP000005239"/>
    </source>
</evidence>
<keyword evidence="9" id="KW-1185">Reference proteome</keyword>
<reference evidence="9" key="1">
    <citation type="journal article" date="2008" name="Nat. Genet.">
        <title>The Pristionchus pacificus genome provides a unique perspective on nematode lifestyle and parasitism.</title>
        <authorList>
            <person name="Dieterich C."/>
            <person name="Clifton S.W."/>
            <person name="Schuster L.N."/>
            <person name="Chinwalla A."/>
            <person name="Delehaunty K."/>
            <person name="Dinkelacker I."/>
            <person name="Fulton L."/>
            <person name="Fulton R."/>
            <person name="Godfrey J."/>
            <person name="Minx P."/>
            <person name="Mitreva M."/>
            <person name="Roeseler W."/>
            <person name="Tian H."/>
            <person name="Witte H."/>
            <person name="Yang S.P."/>
            <person name="Wilson R.K."/>
            <person name="Sommer R.J."/>
        </authorList>
    </citation>
    <scope>NUCLEOTIDE SEQUENCE [LARGE SCALE GENOMIC DNA]</scope>
    <source>
        <strain evidence="9">PS312</strain>
    </source>
</reference>
<evidence type="ECO:0000256" key="1">
    <source>
        <dbReference type="ARBA" id="ARBA00004613"/>
    </source>
</evidence>
<accession>A0A2A6B5L3</accession>
<evidence type="ECO:0000313" key="8">
    <source>
        <dbReference type="EnsemblMetazoa" id="PPA28110.1"/>
    </source>
</evidence>
<evidence type="ECO:0000256" key="2">
    <source>
        <dbReference type="ARBA" id="ARBA00006648"/>
    </source>
</evidence>
<evidence type="ECO:0000256" key="6">
    <source>
        <dbReference type="ARBA" id="ARBA00023054"/>
    </source>
</evidence>
<evidence type="ECO:0000256" key="7">
    <source>
        <dbReference type="ARBA" id="ARBA00023121"/>
    </source>
</evidence>
<keyword evidence="4" id="KW-0964">Secreted</keyword>
<dbReference type="GO" id="GO:0008289">
    <property type="term" value="F:lipid binding"/>
    <property type="evidence" value="ECO:0007669"/>
    <property type="project" value="UniProtKB-KW"/>
</dbReference>
<dbReference type="Proteomes" id="UP000005239">
    <property type="component" value="Unassembled WGS sequence"/>
</dbReference>
<dbReference type="EnsemblMetazoa" id="PPA28110.1">
    <property type="protein sequence ID" value="PPA28110.1"/>
    <property type="gene ID" value="WBGene00117664"/>
</dbReference>
<reference evidence="8" key="2">
    <citation type="submission" date="2022-06" db="UniProtKB">
        <authorList>
            <consortium name="EnsemblMetazoa"/>
        </authorList>
    </citation>
    <scope>IDENTIFICATION</scope>
    <source>
        <strain evidence="8">PS312</strain>
    </source>
</reference>
<accession>A0A8R1YMJ1</accession>
<keyword evidence="5" id="KW-0732">Signal</keyword>
<dbReference type="AlphaFoldDB" id="A0A2A6B5L3"/>
<name>A0A2A6B5L3_PRIPA</name>
<protein>
    <recommendedName>
        <fullName evidence="3">Fatty-acid and retinol-binding protein 1</fullName>
    </recommendedName>
</protein>